<comment type="caution">
    <text evidence="12">The sequence shown here is derived from an EMBL/GenBank/DDBJ whole genome shotgun (WGS) entry which is preliminary data.</text>
</comment>
<keyword evidence="4 9" id="KW-0175">Coiled coil</keyword>
<dbReference type="PROSITE" id="PS50067">
    <property type="entry name" value="KINESIN_MOTOR_2"/>
    <property type="match status" value="1"/>
</dbReference>
<evidence type="ECO:0000259" key="11">
    <source>
        <dbReference type="PROSITE" id="PS50067"/>
    </source>
</evidence>
<gene>
    <name evidence="12" type="ORF">J5N97_019112</name>
</gene>
<dbReference type="GO" id="GO:0005874">
    <property type="term" value="C:microtubule"/>
    <property type="evidence" value="ECO:0007669"/>
    <property type="project" value="UniProtKB-KW"/>
</dbReference>
<dbReference type="InterPro" id="IPR019821">
    <property type="entry name" value="Kinesin_motor_CS"/>
</dbReference>
<protein>
    <recommendedName>
        <fullName evidence="8">Kinesin-like protein</fullName>
    </recommendedName>
</protein>
<evidence type="ECO:0000256" key="1">
    <source>
        <dbReference type="ARBA" id="ARBA00022701"/>
    </source>
</evidence>
<dbReference type="EMBL" id="JAGGNH010000005">
    <property type="protein sequence ID" value="KAJ0971153.1"/>
    <property type="molecule type" value="Genomic_DNA"/>
</dbReference>
<evidence type="ECO:0000313" key="12">
    <source>
        <dbReference type="EMBL" id="KAJ0971153.1"/>
    </source>
</evidence>
<keyword evidence="10" id="KW-0472">Membrane</keyword>
<dbReference type="Pfam" id="PF00225">
    <property type="entry name" value="Kinesin"/>
    <property type="match status" value="1"/>
</dbReference>
<reference evidence="12" key="2">
    <citation type="journal article" date="2022" name="Hortic Res">
        <title>The genome of Dioscorea zingiberensis sheds light on the biosynthesis, origin and evolution of the medicinally important diosgenin saponins.</title>
        <authorList>
            <person name="Li Y."/>
            <person name="Tan C."/>
            <person name="Li Z."/>
            <person name="Guo J."/>
            <person name="Li S."/>
            <person name="Chen X."/>
            <person name="Wang C."/>
            <person name="Dai X."/>
            <person name="Yang H."/>
            <person name="Song W."/>
            <person name="Hou L."/>
            <person name="Xu J."/>
            <person name="Tong Z."/>
            <person name="Xu A."/>
            <person name="Yuan X."/>
            <person name="Wang W."/>
            <person name="Yang Q."/>
            <person name="Chen L."/>
            <person name="Sun Z."/>
            <person name="Wang K."/>
            <person name="Pan B."/>
            <person name="Chen J."/>
            <person name="Bao Y."/>
            <person name="Liu F."/>
            <person name="Qi X."/>
            <person name="Gang D.R."/>
            <person name="Wen J."/>
            <person name="Li J."/>
        </authorList>
    </citation>
    <scope>NUCLEOTIDE SEQUENCE</scope>
    <source>
        <strain evidence="12">Dzin_1.0</strain>
    </source>
</reference>
<evidence type="ECO:0000256" key="7">
    <source>
        <dbReference type="PROSITE-ProRule" id="PRU00283"/>
    </source>
</evidence>
<dbReference type="Proteomes" id="UP001085076">
    <property type="component" value="Miscellaneous, Linkage group lg05"/>
</dbReference>
<feature type="domain" description="Kinesin motor" evidence="11">
    <location>
        <begin position="3"/>
        <end position="330"/>
    </location>
</feature>
<comment type="similarity">
    <text evidence="6">Belongs to the TRAFAC class myosin-kinesin ATPase superfamily. Kinesin family. KIN-1 subfamily.</text>
</comment>
<evidence type="ECO:0000256" key="8">
    <source>
        <dbReference type="RuleBase" id="RU000394"/>
    </source>
</evidence>
<dbReference type="InterPro" id="IPR027640">
    <property type="entry name" value="Kinesin-like_fam"/>
</dbReference>
<dbReference type="GO" id="GO:0008017">
    <property type="term" value="F:microtubule binding"/>
    <property type="evidence" value="ECO:0007669"/>
    <property type="project" value="InterPro"/>
</dbReference>
<accession>A0A9D5CEB0</accession>
<keyword evidence="3 7" id="KW-0067">ATP-binding</keyword>
<feature type="binding site" evidence="7">
    <location>
        <begin position="86"/>
        <end position="93"/>
    </location>
    <ligand>
        <name>ATP</name>
        <dbReference type="ChEBI" id="CHEBI:30616"/>
    </ligand>
</feature>
<dbReference type="GO" id="GO:0005524">
    <property type="term" value="F:ATP binding"/>
    <property type="evidence" value="ECO:0007669"/>
    <property type="project" value="UniProtKB-UniRule"/>
</dbReference>
<name>A0A9D5CEB0_9LILI</name>
<dbReference type="PANTHER" id="PTHR47968:SF17">
    <property type="entry name" value="KINESIN-LIKE PROTEIN"/>
    <property type="match status" value="1"/>
</dbReference>
<evidence type="ECO:0000256" key="4">
    <source>
        <dbReference type="ARBA" id="ARBA00023054"/>
    </source>
</evidence>
<keyword evidence="2 7" id="KW-0547">Nucleotide-binding</keyword>
<evidence type="ECO:0000256" key="6">
    <source>
        <dbReference type="ARBA" id="ARBA00061495"/>
    </source>
</evidence>
<dbReference type="OrthoDB" id="3176171at2759"/>
<dbReference type="SUPFAM" id="SSF52540">
    <property type="entry name" value="P-loop containing nucleoside triphosphate hydrolases"/>
    <property type="match status" value="1"/>
</dbReference>
<keyword evidence="5 7" id="KW-0505">Motor protein</keyword>
<dbReference type="AlphaFoldDB" id="A0A9D5CEB0"/>
<keyword evidence="1 8" id="KW-0493">Microtubule</keyword>
<evidence type="ECO:0000256" key="9">
    <source>
        <dbReference type="SAM" id="Coils"/>
    </source>
</evidence>
<dbReference type="PRINTS" id="PR00380">
    <property type="entry name" value="KINESINHEAVY"/>
</dbReference>
<dbReference type="InterPro" id="IPR001752">
    <property type="entry name" value="Kinesin_motor_dom"/>
</dbReference>
<evidence type="ECO:0000256" key="2">
    <source>
        <dbReference type="ARBA" id="ARBA00022741"/>
    </source>
</evidence>
<keyword evidence="10" id="KW-0812">Transmembrane</keyword>
<feature type="coiled-coil region" evidence="9">
    <location>
        <begin position="434"/>
        <end position="468"/>
    </location>
</feature>
<evidence type="ECO:0000256" key="5">
    <source>
        <dbReference type="ARBA" id="ARBA00023175"/>
    </source>
</evidence>
<dbReference type="GO" id="GO:0007018">
    <property type="term" value="P:microtubule-based movement"/>
    <property type="evidence" value="ECO:0007669"/>
    <property type="project" value="InterPro"/>
</dbReference>
<dbReference type="CDD" id="cd01369">
    <property type="entry name" value="KISc_KHC_KIF5"/>
    <property type="match status" value="1"/>
</dbReference>
<dbReference type="FunFam" id="3.40.850.10:FF:000114">
    <property type="entry name" value="Kinesin-like protein"/>
    <property type="match status" value="1"/>
</dbReference>
<dbReference type="PANTHER" id="PTHR47968">
    <property type="entry name" value="CENTROMERE PROTEIN E"/>
    <property type="match status" value="1"/>
</dbReference>
<evidence type="ECO:0000256" key="10">
    <source>
        <dbReference type="SAM" id="Phobius"/>
    </source>
</evidence>
<dbReference type="PROSITE" id="PS00411">
    <property type="entry name" value="KINESIN_MOTOR_1"/>
    <property type="match status" value="1"/>
</dbReference>
<reference evidence="12" key="1">
    <citation type="submission" date="2021-03" db="EMBL/GenBank/DDBJ databases">
        <authorList>
            <person name="Li Z."/>
            <person name="Yang C."/>
        </authorList>
    </citation>
    <scope>NUCLEOTIDE SEQUENCE</scope>
    <source>
        <strain evidence="12">Dzin_1.0</strain>
        <tissue evidence="12">Leaf</tissue>
    </source>
</reference>
<sequence length="509" mass="57108">MSNITVCVRFRPLSLKEKRVHGDSVCIMCSDAESFVFKDEKEEDLPFCFDRVFYQDSAQADVYEFLALPIVQDTVKGLNGTIITYGQTGAGKTYSMEGLGILDCDENKKGLLPRVVDGIFECIKSSPEHSNCTVKLSMVEIYMEKVRDLFDLSKDNIQIKENKSQGIMLSGTTEMSILNPAEALKFLFRGISNRAVGETQMNVSSSRSHCVYMFSIQQESALDKRVKSGKLILVDLAGSEKVEKTGAEGRVLEEAKNINKSLSSLGNVINALTNGRGNHIPYRDSKLTRILQDSLGGNSRTALLCCCSPSSSNASESLSTLRFGTRTKLIKTPPRTNTRDANEGKDFLLQVTDNQTEGNSFEITSNDVREDLQVTGDQSLIDSRDRILTKLRENLNEDDVRLLEELFILEGIFFDPSNMEEFDLECDDVICRTISALEQAVLELRDEVEELNRENDNLKSELAIGRQRSLTSIAEAKKSYHFAWVISIISLLNSLIWFLSMFFLHKHKV</sequence>
<dbReference type="InterPro" id="IPR027417">
    <property type="entry name" value="P-loop_NTPase"/>
</dbReference>
<evidence type="ECO:0000256" key="3">
    <source>
        <dbReference type="ARBA" id="ARBA00022840"/>
    </source>
</evidence>
<dbReference type="SMART" id="SM00129">
    <property type="entry name" value="KISc"/>
    <property type="match status" value="1"/>
</dbReference>
<dbReference type="Gene3D" id="3.40.850.10">
    <property type="entry name" value="Kinesin motor domain"/>
    <property type="match status" value="1"/>
</dbReference>
<organism evidence="12 13">
    <name type="scientific">Dioscorea zingiberensis</name>
    <dbReference type="NCBI Taxonomy" id="325984"/>
    <lineage>
        <taxon>Eukaryota</taxon>
        <taxon>Viridiplantae</taxon>
        <taxon>Streptophyta</taxon>
        <taxon>Embryophyta</taxon>
        <taxon>Tracheophyta</taxon>
        <taxon>Spermatophyta</taxon>
        <taxon>Magnoliopsida</taxon>
        <taxon>Liliopsida</taxon>
        <taxon>Dioscoreales</taxon>
        <taxon>Dioscoreaceae</taxon>
        <taxon>Dioscorea</taxon>
    </lineage>
</organism>
<dbReference type="InterPro" id="IPR036961">
    <property type="entry name" value="Kinesin_motor_dom_sf"/>
</dbReference>
<keyword evidence="10" id="KW-1133">Transmembrane helix</keyword>
<dbReference type="GO" id="GO:0003777">
    <property type="term" value="F:microtubule motor activity"/>
    <property type="evidence" value="ECO:0007669"/>
    <property type="project" value="InterPro"/>
</dbReference>
<evidence type="ECO:0000313" key="13">
    <source>
        <dbReference type="Proteomes" id="UP001085076"/>
    </source>
</evidence>
<feature type="transmembrane region" description="Helical" evidence="10">
    <location>
        <begin position="482"/>
        <end position="504"/>
    </location>
</feature>
<proteinExistence type="inferred from homology"/>
<keyword evidence="13" id="KW-1185">Reference proteome</keyword>